<proteinExistence type="predicted"/>
<comment type="caution">
    <text evidence="2">The sequence shown here is derived from an EMBL/GenBank/DDBJ whole genome shotgun (WGS) entry which is preliminary data.</text>
</comment>
<keyword evidence="1" id="KW-1133">Transmembrane helix</keyword>
<protein>
    <submittedName>
        <fullName evidence="2">Uncharacterized protein</fullName>
    </submittedName>
</protein>
<organism evidence="2 3">
    <name type="scientific">Acholeplasma laidlawii</name>
    <dbReference type="NCBI Taxonomy" id="2148"/>
    <lineage>
        <taxon>Bacteria</taxon>
        <taxon>Bacillati</taxon>
        <taxon>Mycoplasmatota</taxon>
        <taxon>Mollicutes</taxon>
        <taxon>Acholeplasmatales</taxon>
        <taxon>Acholeplasmataceae</taxon>
        <taxon>Acholeplasma</taxon>
    </lineage>
</organism>
<evidence type="ECO:0000313" key="3">
    <source>
        <dbReference type="Proteomes" id="UP000315938"/>
    </source>
</evidence>
<feature type="transmembrane region" description="Helical" evidence="1">
    <location>
        <begin position="46"/>
        <end position="65"/>
    </location>
</feature>
<dbReference type="EMBL" id="VKID01000002">
    <property type="protein sequence ID" value="TRX99412.1"/>
    <property type="molecule type" value="Genomic_DNA"/>
</dbReference>
<dbReference type="RefSeq" id="WP_012242000.1">
    <property type="nucleotide sequence ID" value="NZ_JACAOE010000002.1"/>
</dbReference>
<dbReference type="Proteomes" id="UP000315938">
    <property type="component" value="Unassembled WGS sequence"/>
</dbReference>
<sequence>MGKDYKFIKNGIKVAQIRAIGSVILGLMVLFGGIYIVNLYETEDEKITVIIATIALFFLFIIAFYSNIRAIKKYKSFLE</sequence>
<name>A0A553IGT7_ACHLA</name>
<accession>A0A553IGT7</accession>
<feature type="transmembrane region" description="Helical" evidence="1">
    <location>
        <begin position="20"/>
        <end position="40"/>
    </location>
</feature>
<reference evidence="2 3" key="1">
    <citation type="submission" date="2019-07" db="EMBL/GenBank/DDBJ databases">
        <title>Genome sequence of Acholeplasma laidlawii strain with increased resistance to erythromycin.</title>
        <authorList>
            <person name="Medvedeva E.S."/>
            <person name="Baranova N.B."/>
            <person name="Siniagina M.N."/>
            <person name="Mouzykantov A."/>
            <person name="Chernova O.A."/>
            <person name="Chernov V.M."/>
        </authorList>
    </citation>
    <scope>NUCLEOTIDE SEQUENCE [LARGE SCALE GENOMIC DNA]</scope>
    <source>
        <strain evidence="2 3">PG8REry</strain>
    </source>
</reference>
<dbReference type="GeneID" id="41338230"/>
<evidence type="ECO:0000256" key="1">
    <source>
        <dbReference type="SAM" id="Phobius"/>
    </source>
</evidence>
<keyword evidence="1" id="KW-0472">Membrane</keyword>
<dbReference type="AlphaFoldDB" id="A0A553IGT7"/>
<keyword evidence="1" id="KW-0812">Transmembrane</keyword>
<gene>
    <name evidence="2" type="ORF">FNV44_06835</name>
</gene>
<evidence type="ECO:0000313" key="2">
    <source>
        <dbReference type="EMBL" id="TRX99412.1"/>
    </source>
</evidence>